<dbReference type="GO" id="GO:0004161">
    <property type="term" value="F:dimethylallyltranstransferase activity"/>
    <property type="evidence" value="ECO:0007669"/>
    <property type="project" value="UniProtKB-EC"/>
</dbReference>
<evidence type="ECO:0000256" key="15">
    <source>
        <dbReference type="ARBA" id="ARBA00032052"/>
    </source>
</evidence>
<evidence type="ECO:0000256" key="12">
    <source>
        <dbReference type="ARBA" id="ARBA00022723"/>
    </source>
</evidence>
<evidence type="ECO:0000256" key="7">
    <source>
        <dbReference type="ARBA" id="ARBA00012382"/>
    </source>
</evidence>
<dbReference type="UniPathway" id="UPA00259">
    <property type="reaction ID" value="UER00368"/>
</dbReference>
<dbReference type="UniPathway" id="UPA00389">
    <property type="reaction ID" value="UER00564"/>
</dbReference>
<evidence type="ECO:0000256" key="3">
    <source>
        <dbReference type="ARBA" id="ARBA00004932"/>
    </source>
</evidence>
<protein>
    <recommendedName>
        <fullName evidence="10">Trans-prenyltransferase</fullName>
        <ecNumber evidence="9">2.5.1.1</ecNumber>
        <ecNumber evidence="8">2.5.1.10</ecNumber>
        <ecNumber evidence="7">2.5.1.29</ecNumber>
    </recommendedName>
    <alternativeName>
        <fullName evidence="19">(2E,6E)-farnesyl diphosphate synthase</fullName>
    </alternativeName>
    <alternativeName>
        <fullName evidence="18">Dimethylallyltranstransferase</fullName>
    </alternativeName>
    <alternativeName>
        <fullName evidence="17">Farnesyl diphosphate synthase</fullName>
    </alternativeName>
    <alternativeName>
        <fullName evidence="15">Farnesyltranstransferase</fullName>
    </alternativeName>
    <alternativeName>
        <fullName evidence="16">Geranyltranstransferase</fullName>
    </alternativeName>
    <alternativeName>
        <fullName evidence="20">Polyprenyl-diphosphate synthase</fullName>
    </alternativeName>
</protein>
<dbReference type="EMBL" id="BK029940">
    <property type="protein sequence ID" value="DAD55567.1"/>
    <property type="molecule type" value="Genomic_DNA"/>
</dbReference>
<evidence type="ECO:0000256" key="2">
    <source>
        <dbReference type="ARBA" id="ARBA00002733"/>
    </source>
</evidence>
<dbReference type="EC" id="2.5.1.10" evidence="8"/>
<evidence type="ECO:0000256" key="17">
    <source>
        <dbReference type="ARBA" id="ARBA00032424"/>
    </source>
</evidence>
<comment type="cofactor">
    <cofactor evidence="1">
        <name>Mg(2+)</name>
        <dbReference type="ChEBI" id="CHEBI:18420"/>
    </cofactor>
</comment>
<comment type="catalytic activity">
    <reaction evidence="21">
        <text>isopentenyl diphosphate + (2E,6E)-farnesyl diphosphate = (2E,6E,10E)-geranylgeranyl diphosphate + diphosphate</text>
        <dbReference type="Rhea" id="RHEA:17653"/>
        <dbReference type="ChEBI" id="CHEBI:33019"/>
        <dbReference type="ChEBI" id="CHEBI:58756"/>
        <dbReference type="ChEBI" id="CHEBI:128769"/>
        <dbReference type="ChEBI" id="CHEBI:175763"/>
        <dbReference type="EC" id="2.5.1.29"/>
    </reaction>
</comment>
<evidence type="ECO:0000256" key="6">
    <source>
        <dbReference type="ARBA" id="ARBA00007464"/>
    </source>
</evidence>
<dbReference type="EC" id="2.5.1.29" evidence="7"/>
<comment type="pathway">
    <text evidence="5">Isoprenoid biosynthesis; geranylgeranyl diphosphate biosynthesis; geranylgeranyl diphosphate from farnesyl diphosphate and isopentenyl diphosphate: step 1/1.</text>
</comment>
<evidence type="ECO:0000256" key="23">
    <source>
        <dbReference type="ARBA" id="ARBA00049292"/>
    </source>
</evidence>
<keyword evidence="14" id="KW-0414">Isoprene biosynthesis</keyword>
<evidence type="ECO:0000256" key="5">
    <source>
        <dbReference type="ARBA" id="ARBA00005221"/>
    </source>
</evidence>
<comment type="function">
    <text evidence="2">Trans-prenyltransferase that catalyzes the sequential condensation of isopentenyl diphosphate (IPP) with different allylic diphosphates, such as dimethylallyl diphosphate (DMAPP), geranyl diphosphate (GPP), farnesyl diphosphate (FPP) and geranylgeranyl diphosphate (GGPP), farnesyl diphosphate being the best allylic substrate.</text>
</comment>
<evidence type="ECO:0000256" key="13">
    <source>
        <dbReference type="ARBA" id="ARBA00022842"/>
    </source>
</evidence>
<keyword evidence="13" id="KW-0460">Magnesium</keyword>
<dbReference type="GO" id="GO:0045337">
    <property type="term" value="P:farnesyl diphosphate biosynthetic process"/>
    <property type="evidence" value="ECO:0007669"/>
    <property type="project" value="UniProtKB-UniPathway"/>
</dbReference>
<dbReference type="InterPro" id="IPR008949">
    <property type="entry name" value="Isoprenoid_synthase_dom_sf"/>
</dbReference>
<evidence type="ECO:0000256" key="1">
    <source>
        <dbReference type="ARBA" id="ARBA00001946"/>
    </source>
</evidence>
<evidence type="ECO:0000256" key="20">
    <source>
        <dbReference type="ARBA" id="ARBA00033128"/>
    </source>
</evidence>
<evidence type="ECO:0000256" key="16">
    <source>
        <dbReference type="ARBA" id="ARBA00032380"/>
    </source>
</evidence>
<dbReference type="Gene3D" id="1.10.600.10">
    <property type="entry name" value="Farnesyl Diphosphate Synthase"/>
    <property type="match status" value="1"/>
</dbReference>
<dbReference type="InterPro" id="IPR000092">
    <property type="entry name" value="Polyprenyl_synt"/>
</dbReference>
<name>A0A8D9PE83_9VIRU</name>
<dbReference type="GO" id="GO:0033386">
    <property type="term" value="P:geranylgeranyl diphosphate biosynthetic process"/>
    <property type="evidence" value="ECO:0007669"/>
    <property type="project" value="UniProtKB-UniPathway"/>
</dbReference>
<comment type="catalytic activity">
    <reaction evidence="22">
        <text>isopentenyl diphosphate + dimethylallyl diphosphate = (2E)-geranyl diphosphate + diphosphate</text>
        <dbReference type="Rhea" id="RHEA:22408"/>
        <dbReference type="ChEBI" id="CHEBI:33019"/>
        <dbReference type="ChEBI" id="CHEBI:57623"/>
        <dbReference type="ChEBI" id="CHEBI:58057"/>
        <dbReference type="ChEBI" id="CHEBI:128769"/>
        <dbReference type="EC" id="2.5.1.1"/>
    </reaction>
</comment>
<comment type="catalytic activity">
    <reaction evidence="24">
        <text>isopentenyl diphosphate + (2E)-geranyl diphosphate = (2E,6E)-farnesyl diphosphate + diphosphate</text>
        <dbReference type="Rhea" id="RHEA:19361"/>
        <dbReference type="ChEBI" id="CHEBI:33019"/>
        <dbReference type="ChEBI" id="CHEBI:58057"/>
        <dbReference type="ChEBI" id="CHEBI:128769"/>
        <dbReference type="ChEBI" id="CHEBI:175763"/>
        <dbReference type="EC" id="2.5.1.10"/>
    </reaction>
</comment>
<proteinExistence type="inferred from homology"/>
<dbReference type="EC" id="2.5.1.1" evidence="9"/>
<dbReference type="PANTHER" id="PTHR43281">
    <property type="entry name" value="FARNESYL DIPHOSPHATE SYNTHASE"/>
    <property type="match status" value="1"/>
</dbReference>
<reference evidence="25" key="1">
    <citation type="journal article" date="2021" name="Proc. Natl. Acad. Sci. U.S.A.">
        <title>A Catalog of Tens of Thousands of Viruses from Human Metagenomes Reveals Hidden Associations with Chronic Diseases.</title>
        <authorList>
            <person name="Tisza M.J."/>
            <person name="Buck C.B."/>
        </authorList>
    </citation>
    <scope>NUCLEOTIDE SEQUENCE</scope>
    <source>
        <strain evidence="25">CtOZu12</strain>
    </source>
</reference>
<evidence type="ECO:0000256" key="4">
    <source>
        <dbReference type="ARBA" id="ARBA00005035"/>
    </source>
</evidence>
<accession>A0A8D9PE83</accession>
<comment type="pathway">
    <text evidence="4">Isoprenoid biosynthesis; farnesyl diphosphate biosynthesis; farnesyl diphosphate from geranyl diphosphate and isopentenyl diphosphate: step 1/1.</text>
</comment>
<comment type="similarity">
    <text evidence="6">Belongs to the FPP/GGPP synthase family. Asfivirus trans-prenyltransferase subfamily.</text>
</comment>
<evidence type="ECO:0000256" key="8">
    <source>
        <dbReference type="ARBA" id="ARBA00012439"/>
    </source>
</evidence>
<dbReference type="GO" id="GO:0004337">
    <property type="term" value="F:(2E,6E)-farnesyl diphosphate synthase activity"/>
    <property type="evidence" value="ECO:0007669"/>
    <property type="project" value="UniProtKB-EC"/>
</dbReference>
<dbReference type="GO" id="GO:0004311">
    <property type="term" value="F:geranylgeranyl diphosphate synthase activity"/>
    <property type="evidence" value="ECO:0007669"/>
    <property type="project" value="UniProtKB-EC"/>
</dbReference>
<evidence type="ECO:0000256" key="14">
    <source>
        <dbReference type="ARBA" id="ARBA00023229"/>
    </source>
</evidence>
<evidence type="ECO:0000256" key="19">
    <source>
        <dbReference type="ARBA" id="ARBA00032873"/>
    </source>
</evidence>
<dbReference type="PANTHER" id="PTHR43281:SF1">
    <property type="entry name" value="FARNESYL DIPHOSPHATE SYNTHASE"/>
    <property type="match status" value="1"/>
</dbReference>
<comment type="pathway">
    <text evidence="3">Isoprenoid biosynthesis; geranyl diphosphate biosynthesis; geranyl diphosphate from dimethylallyl diphosphate and isopentenyl diphosphate: step 1/1.</text>
</comment>
<organism evidence="25">
    <name type="scientific">Bacteriophage sp</name>
    <dbReference type="NCBI Taxonomy" id="38018"/>
    <lineage>
        <taxon>Viruses</taxon>
    </lineage>
</organism>
<evidence type="ECO:0000256" key="9">
    <source>
        <dbReference type="ARBA" id="ARBA00012833"/>
    </source>
</evidence>
<evidence type="ECO:0000256" key="24">
    <source>
        <dbReference type="ARBA" id="ARBA00049399"/>
    </source>
</evidence>
<sequence length="249" mass="28419">MDLQKKYEKIIEDYLQENKFEDYLGPVENYALQEGKRLRPYMTLAWCEFYGGNAQDAISYAMAIEYIHNMSLIYDDLPCMDNDNYRRDRETTHKKFGEAAAILAGGGLIAAAFKNLTECYLPLGNKIEAVQTLSNTIQLMASGQYLETFKTFDIAEVNSRKTAVLFGLACEFGALASTSLNNNRIRSYNWGYNFGLAYQKFDDLIDNKKKSIEVAFDESFDSFINGSNYLEENSSPAKFLNEIVNKIKR</sequence>
<dbReference type="UniPathway" id="UPA00260">
    <property type="reaction ID" value="UER00369"/>
</dbReference>
<evidence type="ECO:0000313" key="25">
    <source>
        <dbReference type="EMBL" id="DAD55567.1"/>
    </source>
</evidence>
<evidence type="ECO:0000256" key="22">
    <source>
        <dbReference type="ARBA" id="ARBA00049291"/>
    </source>
</evidence>
<keyword evidence="11" id="KW-0808">Transferase</keyword>
<evidence type="ECO:0000256" key="18">
    <source>
        <dbReference type="ARBA" id="ARBA00032448"/>
    </source>
</evidence>
<dbReference type="GO" id="GO:0046872">
    <property type="term" value="F:metal ion binding"/>
    <property type="evidence" value="ECO:0007669"/>
    <property type="project" value="UniProtKB-KW"/>
</dbReference>
<evidence type="ECO:0000256" key="21">
    <source>
        <dbReference type="ARBA" id="ARBA00048119"/>
    </source>
</evidence>
<dbReference type="SUPFAM" id="SSF48576">
    <property type="entry name" value="Terpenoid synthases"/>
    <property type="match status" value="1"/>
</dbReference>
<dbReference type="GO" id="GO:0033384">
    <property type="term" value="P:geranyl diphosphate biosynthetic process"/>
    <property type="evidence" value="ECO:0007669"/>
    <property type="project" value="UniProtKB-UniPathway"/>
</dbReference>
<evidence type="ECO:0000256" key="10">
    <source>
        <dbReference type="ARBA" id="ARBA00017407"/>
    </source>
</evidence>
<dbReference type="Pfam" id="PF00348">
    <property type="entry name" value="polyprenyl_synt"/>
    <property type="match status" value="1"/>
</dbReference>
<evidence type="ECO:0000256" key="11">
    <source>
        <dbReference type="ARBA" id="ARBA00022679"/>
    </source>
</evidence>
<dbReference type="SFLD" id="SFLDS00005">
    <property type="entry name" value="Isoprenoid_Synthase_Type_I"/>
    <property type="match status" value="1"/>
</dbReference>
<comment type="catalytic activity">
    <reaction evidence="23">
        <text>isopentenyl diphosphate + (2E,6E,10E)-geranylgeranyl diphosphate = (2E,6E,10E,14E)-geranylfarnesyl diphosphate + diphosphate</text>
        <dbReference type="Rhea" id="RHEA:25694"/>
        <dbReference type="ChEBI" id="CHEBI:33019"/>
        <dbReference type="ChEBI" id="CHEBI:57907"/>
        <dbReference type="ChEBI" id="CHEBI:58756"/>
        <dbReference type="ChEBI" id="CHEBI:128769"/>
    </reaction>
</comment>
<keyword evidence="12" id="KW-0479">Metal-binding</keyword>